<sequence length="139" mass="15393">MKNTAYPFSFAKSFNGKAITSLNSTTDVTQIWKNRVLLVLGTRPGERVMRPDFGCNLYTALFETQSVAEQIINTTITEAFTSWLPDLALKQISPTFDDTTNTFTINILYGLPNAEVDSVTINSGIFNRSGELTQEITNG</sequence>
<dbReference type="Pfam" id="PF04965">
    <property type="entry name" value="GPW_gp25"/>
    <property type="match status" value="1"/>
</dbReference>
<feature type="domain" description="IraD/Gp25-like" evidence="1">
    <location>
        <begin position="36"/>
        <end position="109"/>
    </location>
</feature>
<evidence type="ECO:0000313" key="2">
    <source>
        <dbReference type="EMBL" id="CAB4129488.1"/>
    </source>
</evidence>
<dbReference type="SUPFAM" id="SSF160719">
    <property type="entry name" value="gpW/gp25-like"/>
    <property type="match status" value="1"/>
</dbReference>
<protein>
    <submittedName>
        <fullName evidence="2">Baseplate wedge subunit</fullName>
    </submittedName>
</protein>
<evidence type="ECO:0000259" key="1">
    <source>
        <dbReference type="Pfam" id="PF04965"/>
    </source>
</evidence>
<organism evidence="2">
    <name type="scientific">uncultured Caudovirales phage</name>
    <dbReference type="NCBI Taxonomy" id="2100421"/>
    <lineage>
        <taxon>Viruses</taxon>
        <taxon>Duplodnaviria</taxon>
        <taxon>Heunggongvirae</taxon>
        <taxon>Uroviricota</taxon>
        <taxon>Caudoviricetes</taxon>
        <taxon>Peduoviridae</taxon>
        <taxon>Maltschvirus</taxon>
        <taxon>Maltschvirus maltsch</taxon>
    </lineage>
</organism>
<proteinExistence type="predicted"/>
<name>A0A6J5L448_9CAUD</name>
<gene>
    <name evidence="2" type="ORF">UFOVP115_28</name>
</gene>
<dbReference type="Gene3D" id="3.10.450.40">
    <property type="match status" value="1"/>
</dbReference>
<accession>A0A6J5L448</accession>
<reference evidence="2" key="1">
    <citation type="submission" date="2020-04" db="EMBL/GenBank/DDBJ databases">
        <authorList>
            <person name="Chiriac C."/>
            <person name="Salcher M."/>
            <person name="Ghai R."/>
            <person name="Kavagutti S V."/>
        </authorList>
    </citation>
    <scope>NUCLEOTIDE SEQUENCE</scope>
</reference>
<dbReference type="InterPro" id="IPR007048">
    <property type="entry name" value="IraD/Gp25-like"/>
</dbReference>
<dbReference type="EMBL" id="LR796236">
    <property type="protein sequence ID" value="CAB4129488.1"/>
    <property type="molecule type" value="Genomic_DNA"/>
</dbReference>